<protein>
    <submittedName>
        <fullName evidence="1">Uncharacterized protein</fullName>
    </submittedName>
</protein>
<keyword evidence="2" id="KW-1185">Reference proteome</keyword>
<proteinExistence type="predicted"/>
<gene>
    <name evidence="1" type="ORF">AVEN_162350_1</name>
</gene>
<organism evidence="1 2">
    <name type="scientific">Araneus ventricosus</name>
    <name type="common">Orbweaver spider</name>
    <name type="synonym">Epeira ventricosa</name>
    <dbReference type="NCBI Taxonomy" id="182803"/>
    <lineage>
        <taxon>Eukaryota</taxon>
        <taxon>Metazoa</taxon>
        <taxon>Ecdysozoa</taxon>
        <taxon>Arthropoda</taxon>
        <taxon>Chelicerata</taxon>
        <taxon>Arachnida</taxon>
        <taxon>Araneae</taxon>
        <taxon>Araneomorphae</taxon>
        <taxon>Entelegynae</taxon>
        <taxon>Araneoidea</taxon>
        <taxon>Araneidae</taxon>
        <taxon>Araneus</taxon>
    </lineage>
</organism>
<dbReference type="EMBL" id="BGPR01008415">
    <property type="protein sequence ID" value="GBN33678.1"/>
    <property type="molecule type" value="Genomic_DNA"/>
</dbReference>
<comment type="caution">
    <text evidence="1">The sequence shown here is derived from an EMBL/GenBank/DDBJ whole genome shotgun (WGS) entry which is preliminary data.</text>
</comment>
<dbReference type="AlphaFoldDB" id="A0A4Y2N2N6"/>
<evidence type="ECO:0000313" key="1">
    <source>
        <dbReference type="EMBL" id="GBN33678.1"/>
    </source>
</evidence>
<name>A0A4Y2N2N6_ARAVE</name>
<reference evidence="1 2" key="1">
    <citation type="journal article" date="2019" name="Sci. Rep.">
        <title>Orb-weaving spider Araneus ventricosus genome elucidates the spidroin gene catalogue.</title>
        <authorList>
            <person name="Kono N."/>
            <person name="Nakamura H."/>
            <person name="Ohtoshi R."/>
            <person name="Moran D.A.P."/>
            <person name="Shinohara A."/>
            <person name="Yoshida Y."/>
            <person name="Fujiwara M."/>
            <person name="Mori M."/>
            <person name="Tomita M."/>
            <person name="Arakawa K."/>
        </authorList>
    </citation>
    <scope>NUCLEOTIDE SEQUENCE [LARGE SCALE GENOMIC DNA]</scope>
</reference>
<sequence length="159" mass="19004">MSAHRNKCLNLDYFVSVDFLRLRDEKFPVLLTVVSIKQPEIVHVASVDISDKLEMSCYLKRKYFIKQYMCEREVTVTIKPEKVESYLKSFQISNEEIGLSTWFATEGKEQKDFFDNYLEEVTNIEFVFDKVFTVFDCRSCYTKYWVDRIIDLRKTLCNH</sequence>
<accession>A0A4Y2N2N6</accession>
<dbReference type="Proteomes" id="UP000499080">
    <property type="component" value="Unassembled WGS sequence"/>
</dbReference>
<evidence type="ECO:0000313" key="2">
    <source>
        <dbReference type="Proteomes" id="UP000499080"/>
    </source>
</evidence>